<feature type="domain" description="C2H2-type" evidence="10">
    <location>
        <begin position="523"/>
        <end position="550"/>
    </location>
</feature>
<keyword evidence="7" id="KW-0804">Transcription</keyword>
<dbReference type="PANTHER" id="PTHR24399:SF23">
    <property type="entry name" value="C2H2-TYPE DOMAIN-CONTAINING PROTEIN"/>
    <property type="match status" value="1"/>
</dbReference>
<reference evidence="11" key="2">
    <citation type="submission" date="2020-05" db="UniProtKB">
        <authorList>
            <consortium name="EnsemblMetazoa"/>
        </authorList>
    </citation>
    <scope>IDENTIFICATION</scope>
    <source>
        <strain evidence="11">A-37</strain>
    </source>
</reference>
<keyword evidence="4 9" id="KW-0863">Zinc-finger</keyword>
<dbReference type="GO" id="GO:0005654">
    <property type="term" value="C:nucleoplasm"/>
    <property type="evidence" value="ECO:0007669"/>
    <property type="project" value="TreeGrafter"/>
</dbReference>
<feature type="domain" description="C2H2-type" evidence="10">
    <location>
        <begin position="439"/>
        <end position="466"/>
    </location>
</feature>
<feature type="domain" description="C2H2-type" evidence="10">
    <location>
        <begin position="246"/>
        <end position="275"/>
    </location>
</feature>
<sequence>MPAEYVIEELVVKSDMDILQPDMLLKEESHQPDIIIKLEDDEEDSVQEELVCEEMTISESDLELMDNMDSIIEEEKEKMHDSNATSMIEELIVEHDDNVQELTEADSEHHSDNSYEIVDEEEGPLDGEGYYDETIIRCYICMESLDSESMLEEHFSMVHQDLLPYHCDKCLLQFYSLHEVNQHLITHVYPFVCLYCPQKYCSEGLLRNHNKVCNSYRCGLCSAEFAIKAHLNAHKKQHTAELRNVHKCKLCGRTFAYASKLRRHIQSGCSNASKDVQMRKNVRKRTIEPKTASGATNRTVSAMAKNLLICQVCNRKFDNNSLLARHFERDHSEFRLPLFPCNICPKKFTSYEKSIRHQAFHRRSNVKPSETKKAKESETVCKICNKMFRVDHQLLRHLTEDHSLTLELFECEQCPRKFSTEFKLRKHQYNSHRENKPLFVCSHCGQKFEKKLTLKDHETKHLGTPAYKCELCDKTFIYKHSLDRHALVHSDEKQFACDFCSKTFKRNTTLVIHRRIHTGEKPYQCEPCGMRFIDSSTLIKHRQRVHIKTD</sequence>
<accession>A0A182LS78</accession>
<dbReference type="VEuPathDB" id="VectorBase:ACUA000669"/>
<evidence type="ECO:0000256" key="3">
    <source>
        <dbReference type="ARBA" id="ARBA00022737"/>
    </source>
</evidence>
<dbReference type="FunFam" id="3.30.160.60:FF:000557">
    <property type="entry name" value="zinc finger and SCAN domain-containing protein 29"/>
    <property type="match status" value="1"/>
</dbReference>
<dbReference type="GO" id="GO:0008270">
    <property type="term" value="F:zinc ion binding"/>
    <property type="evidence" value="ECO:0007669"/>
    <property type="project" value="UniProtKB-KW"/>
</dbReference>
<feature type="domain" description="C2H2-type" evidence="10">
    <location>
        <begin position="308"/>
        <end position="336"/>
    </location>
</feature>
<dbReference type="PROSITE" id="PS50157">
    <property type="entry name" value="ZINC_FINGER_C2H2_2"/>
    <property type="match status" value="9"/>
</dbReference>
<dbReference type="SUPFAM" id="SSF57667">
    <property type="entry name" value="beta-beta-alpha zinc fingers"/>
    <property type="match status" value="5"/>
</dbReference>
<evidence type="ECO:0000256" key="4">
    <source>
        <dbReference type="ARBA" id="ARBA00022771"/>
    </source>
</evidence>
<dbReference type="InterPro" id="IPR036236">
    <property type="entry name" value="Znf_C2H2_sf"/>
</dbReference>
<dbReference type="PROSITE" id="PS00028">
    <property type="entry name" value="ZINC_FINGER_C2H2_1"/>
    <property type="match status" value="9"/>
</dbReference>
<keyword evidence="8" id="KW-0539">Nucleus</keyword>
<keyword evidence="12" id="KW-1185">Reference proteome</keyword>
<dbReference type="GO" id="GO:0001227">
    <property type="term" value="F:DNA-binding transcription repressor activity, RNA polymerase II-specific"/>
    <property type="evidence" value="ECO:0007669"/>
    <property type="project" value="TreeGrafter"/>
</dbReference>
<dbReference type="STRING" id="139723.A0A182LS78"/>
<dbReference type="EnsemblMetazoa" id="ACUA000669-RA">
    <property type="protein sequence ID" value="ACUA000669-PA"/>
    <property type="gene ID" value="ACUA000669"/>
</dbReference>
<evidence type="ECO:0000256" key="2">
    <source>
        <dbReference type="ARBA" id="ARBA00022723"/>
    </source>
</evidence>
<keyword evidence="2" id="KW-0479">Metal-binding</keyword>
<reference evidence="12" key="1">
    <citation type="submission" date="2013-09" db="EMBL/GenBank/DDBJ databases">
        <title>The Genome Sequence of Anopheles culicifacies species A.</title>
        <authorList>
            <consortium name="The Broad Institute Genomics Platform"/>
            <person name="Neafsey D.E."/>
            <person name="Besansky N."/>
            <person name="Howell P."/>
            <person name="Walton C."/>
            <person name="Young S.K."/>
            <person name="Zeng Q."/>
            <person name="Gargeya S."/>
            <person name="Fitzgerald M."/>
            <person name="Haas B."/>
            <person name="Abouelleil A."/>
            <person name="Allen A.W."/>
            <person name="Alvarado L."/>
            <person name="Arachchi H.M."/>
            <person name="Berlin A.M."/>
            <person name="Chapman S.B."/>
            <person name="Gainer-Dewar J."/>
            <person name="Goldberg J."/>
            <person name="Griggs A."/>
            <person name="Gujja S."/>
            <person name="Hansen M."/>
            <person name="Howarth C."/>
            <person name="Imamovic A."/>
            <person name="Ireland A."/>
            <person name="Larimer J."/>
            <person name="McCowan C."/>
            <person name="Murphy C."/>
            <person name="Pearson M."/>
            <person name="Poon T.W."/>
            <person name="Priest M."/>
            <person name="Roberts A."/>
            <person name="Saif S."/>
            <person name="Shea T."/>
            <person name="Sisk P."/>
            <person name="Sykes S."/>
            <person name="Wortman J."/>
            <person name="Nusbaum C."/>
            <person name="Birren B."/>
        </authorList>
    </citation>
    <scope>NUCLEOTIDE SEQUENCE [LARGE SCALE GENOMIC DNA]</scope>
    <source>
        <strain evidence="12">A-37</strain>
    </source>
</reference>
<evidence type="ECO:0000256" key="7">
    <source>
        <dbReference type="ARBA" id="ARBA00023163"/>
    </source>
</evidence>
<comment type="subcellular location">
    <subcellularLocation>
        <location evidence="1">Nucleus</location>
    </subcellularLocation>
</comment>
<keyword evidence="3" id="KW-0677">Repeat</keyword>
<evidence type="ECO:0000259" key="10">
    <source>
        <dbReference type="PROSITE" id="PS50157"/>
    </source>
</evidence>
<dbReference type="PANTHER" id="PTHR24399">
    <property type="entry name" value="ZINC FINGER AND BTB DOMAIN-CONTAINING"/>
    <property type="match status" value="1"/>
</dbReference>
<keyword evidence="6" id="KW-0805">Transcription regulation</keyword>
<dbReference type="AlphaFoldDB" id="A0A182LS78"/>
<dbReference type="InterPro" id="IPR013087">
    <property type="entry name" value="Znf_C2H2_type"/>
</dbReference>
<dbReference type="EMBL" id="AXCM01006966">
    <property type="status" value="NOT_ANNOTATED_CDS"/>
    <property type="molecule type" value="Genomic_DNA"/>
</dbReference>
<organism evidence="11 12">
    <name type="scientific">Anopheles culicifacies</name>
    <dbReference type="NCBI Taxonomy" id="139723"/>
    <lineage>
        <taxon>Eukaryota</taxon>
        <taxon>Metazoa</taxon>
        <taxon>Ecdysozoa</taxon>
        <taxon>Arthropoda</taxon>
        <taxon>Hexapoda</taxon>
        <taxon>Insecta</taxon>
        <taxon>Pterygota</taxon>
        <taxon>Neoptera</taxon>
        <taxon>Endopterygota</taxon>
        <taxon>Diptera</taxon>
        <taxon>Nematocera</taxon>
        <taxon>Culicoidea</taxon>
        <taxon>Culicidae</taxon>
        <taxon>Anophelinae</taxon>
        <taxon>Anopheles</taxon>
        <taxon>culicifacies species complex</taxon>
    </lineage>
</organism>
<evidence type="ECO:0000256" key="5">
    <source>
        <dbReference type="ARBA" id="ARBA00022833"/>
    </source>
</evidence>
<evidence type="ECO:0000313" key="12">
    <source>
        <dbReference type="Proteomes" id="UP000075883"/>
    </source>
</evidence>
<protein>
    <recommendedName>
        <fullName evidence="10">C2H2-type domain-containing protein</fullName>
    </recommendedName>
</protein>
<dbReference type="Pfam" id="PF00096">
    <property type="entry name" value="zf-C2H2"/>
    <property type="match status" value="6"/>
</dbReference>
<evidence type="ECO:0000256" key="1">
    <source>
        <dbReference type="ARBA" id="ARBA00004123"/>
    </source>
</evidence>
<dbReference type="GO" id="GO:0000978">
    <property type="term" value="F:RNA polymerase II cis-regulatory region sequence-specific DNA binding"/>
    <property type="evidence" value="ECO:0007669"/>
    <property type="project" value="TreeGrafter"/>
</dbReference>
<evidence type="ECO:0000313" key="11">
    <source>
        <dbReference type="EnsemblMetazoa" id="ACUA000669-PA"/>
    </source>
</evidence>
<evidence type="ECO:0000256" key="8">
    <source>
        <dbReference type="ARBA" id="ARBA00023242"/>
    </source>
</evidence>
<evidence type="ECO:0000256" key="9">
    <source>
        <dbReference type="PROSITE-ProRule" id="PRU00042"/>
    </source>
</evidence>
<feature type="domain" description="C2H2-type" evidence="10">
    <location>
        <begin position="409"/>
        <end position="437"/>
    </location>
</feature>
<dbReference type="Proteomes" id="UP000075883">
    <property type="component" value="Unassembled WGS sequence"/>
</dbReference>
<evidence type="ECO:0000256" key="6">
    <source>
        <dbReference type="ARBA" id="ARBA00023015"/>
    </source>
</evidence>
<dbReference type="FunFam" id="3.30.160.60:FF:001498">
    <property type="entry name" value="Zinc finger protein 404"/>
    <property type="match status" value="1"/>
</dbReference>
<dbReference type="SMART" id="SM00355">
    <property type="entry name" value="ZnF_C2H2"/>
    <property type="match status" value="13"/>
</dbReference>
<name>A0A182LS78_9DIPT</name>
<proteinExistence type="predicted"/>
<feature type="domain" description="C2H2-type" evidence="10">
    <location>
        <begin position="467"/>
        <end position="494"/>
    </location>
</feature>
<feature type="domain" description="C2H2-type" evidence="10">
    <location>
        <begin position="495"/>
        <end position="522"/>
    </location>
</feature>
<keyword evidence="5" id="KW-0862">Zinc</keyword>
<feature type="domain" description="C2H2-type" evidence="10">
    <location>
        <begin position="216"/>
        <end position="243"/>
    </location>
</feature>
<feature type="domain" description="C2H2-type" evidence="10">
    <location>
        <begin position="339"/>
        <end position="366"/>
    </location>
</feature>
<dbReference type="Gene3D" id="3.30.160.60">
    <property type="entry name" value="Classic Zinc Finger"/>
    <property type="match status" value="7"/>
</dbReference>